<gene>
    <name evidence="7 10" type="primary">glnD</name>
    <name evidence="10" type="ORF">GKC30_06715</name>
</gene>
<reference evidence="10 11" key="1">
    <citation type="submission" date="2019-11" db="EMBL/GenBank/DDBJ databases">
        <title>Pseudodesulfovibrio alkaliphilus, sp. nov., an alkaliphilic sulfate-reducing bacteria from mud volcano of Taman peninsula, Russia.</title>
        <authorList>
            <person name="Frolova A."/>
            <person name="Merkel A.Y."/>
            <person name="Slobodkin A.I."/>
        </authorList>
    </citation>
    <scope>NUCLEOTIDE SEQUENCE [LARGE SCALE GENOMIC DNA]</scope>
    <source>
        <strain evidence="10 11">F-1</strain>
    </source>
</reference>
<dbReference type="GO" id="GO:0006808">
    <property type="term" value="P:regulation of nitrogen utilization"/>
    <property type="evidence" value="ECO:0007669"/>
    <property type="project" value="UniProtKB-UniRule"/>
</dbReference>
<dbReference type="InterPro" id="IPR013546">
    <property type="entry name" value="PII_UdlTrfase/GS_AdlTrfase"/>
</dbReference>
<comment type="caution">
    <text evidence="10">The sequence shown here is derived from an EMBL/GenBank/DDBJ whole genome shotgun (WGS) entry which is preliminary data.</text>
</comment>
<dbReference type="CDD" id="cd04900">
    <property type="entry name" value="ACT_UUR-like_1"/>
    <property type="match status" value="1"/>
</dbReference>
<evidence type="ECO:0000256" key="7">
    <source>
        <dbReference type="HAMAP-Rule" id="MF_00277"/>
    </source>
</evidence>
<dbReference type="GO" id="GO:0008773">
    <property type="term" value="F:[protein-PII] uridylyltransferase activity"/>
    <property type="evidence" value="ECO:0007669"/>
    <property type="project" value="UniProtKB-UniRule"/>
</dbReference>
<dbReference type="InterPro" id="IPR002934">
    <property type="entry name" value="Polymerase_NTP_transf_dom"/>
</dbReference>
<dbReference type="HAMAP" id="MF_00277">
    <property type="entry name" value="PII_uridylyl_transf"/>
    <property type="match status" value="1"/>
</dbReference>
<dbReference type="PANTHER" id="PTHR47320">
    <property type="entry name" value="BIFUNCTIONAL URIDYLYLTRANSFERASE/URIDYLYL-REMOVING ENZYME"/>
    <property type="match status" value="1"/>
</dbReference>
<evidence type="ECO:0000259" key="8">
    <source>
        <dbReference type="PROSITE" id="PS51671"/>
    </source>
</evidence>
<keyword evidence="11" id="KW-1185">Reference proteome</keyword>
<evidence type="ECO:0000256" key="1">
    <source>
        <dbReference type="ARBA" id="ARBA00022679"/>
    </source>
</evidence>
<dbReference type="SUPFAM" id="SSF55021">
    <property type="entry name" value="ACT-like"/>
    <property type="match status" value="2"/>
</dbReference>
<dbReference type="SUPFAM" id="SSF81301">
    <property type="entry name" value="Nucleotidyltransferase"/>
    <property type="match status" value="1"/>
</dbReference>
<dbReference type="EC" id="2.7.7.59" evidence="7"/>
<accession>A0A7K1KML4</accession>
<dbReference type="PIRSF" id="PIRSF006288">
    <property type="entry name" value="PII_uridyltransf"/>
    <property type="match status" value="1"/>
</dbReference>
<evidence type="ECO:0000256" key="3">
    <source>
        <dbReference type="ARBA" id="ARBA00022737"/>
    </source>
</evidence>
<dbReference type="Pfam" id="PF01966">
    <property type="entry name" value="HD"/>
    <property type="match status" value="1"/>
</dbReference>
<dbReference type="NCBIfam" id="TIGR01693">
    <property type="entry name" value="UTase_glnD"/>
    <property type="match status" value="1"/>
</dbReference>
<evidence type="ECO:0000313" key="10">
    <source>
        <dbReference type="EMBL" id="MUM77319.1"/>
    </source>
</evidence>
<dbReference type="InterPro" id="IPR043519">
    <property type="entry name" value="NT_sf"/>
</dbReference>
<proteinExistence type="inferred from homology"/>
<dbReference type="EC" id="3.1.4.-" evidence="7"/>
<comment type="catalytic activity">
    <reaction evidence="7">
        <text>[protein-PII]-uridylyl-L-tyrosine + H2O = [protein-PII]-L-tyrosine + UMP + H(+)</text>
        <dbReference type="Rhea" id="RHEA:48600"/>
        <dbReference type="Rhea" id="RHEA-COMP:12147"/>
        <dbReference type="Rhea" id="RHEA-COMP:12148"/>
        <dbReference type="ChEBI" id="CHEBI:15377"/>
        <dbReference type="ChEBI" id="CHEBI:15378"/>
        <dbReference type="ChEBI" id="CHEBI:46858"/>
        <dbReference type="ChEBI" id="CHEBI:57865"/>
        <dbReference type="ChEBI" id="CHEBI:90602"/>
    </reaction>
</comment>
<evidence type="ECO:0000313" key="11">
    <source>
        <dbReference type="Proteomes" id="UP000461162"/>
    </source>
</evidence>
<keyword evidence="3" id="KW-0677">Repeat</keyword>
<dbReference type="InterPro" id="IPR010043">
    <property type="entry name" value="UTase/UR"/>
</dbReference>
<comment type="catalytic activity">
    <reaction evidence="7">
        <text>[protein-PII]-L-tyrosine + UTP = [protein-PII]-uridylyl-L-tyrosine + diphosphate</text>
        <dbReference type="Rhea" id="RHEA:13673"/>
        <dbReference type="Rhea" id="RHEA-COMP:12147"/>
        <dbReference type="Rhea" id="RHEA-COMP:12148"/>
        <dbReference type="ChEBI" id="CHEBI:33019"/>
        <dbReference type="ChEBI" id="CHEBI:46398"/>
        <dbReference type="ChEBI" id="CHEBI:46858"/>
        <dbReference type="ChEBI" id="CHEBI:90602"/>
        <dbReference type="EC" id="2.7.7.59"/>
    </reaction>
</comment>
<dbReference type="InterPro" id="IPR002912">
    <property type="entry name" value="ACT_dom"/>
</dbReference>
<dbReference type="AlphaFoldDB" id="A0A7K1KML4"/>
<name>A0A7K1KML4_9BACT</name>
<feature type="region of interest" description="Uridylyltransferase" evidence="7">
    <location>
        <begin position="1"/>
        <end position="315"/>
    </location>
</feature>
<dbReference type="SUPFAM" id="SSF81593">
    <property type="entry name" value="Nucleotidyltransferase substrate binding subunit/domain"/>
    <property type="match status" value="1"/>
</dbReference>
<keyword evidence="5 7" id="KW-0460">Magnesium</keyword>
<organism evidence="10 11">
    <name type="scientific">Pseudodesulfovibrio alkaliphilus</name>
    <dbReference type="NCBI Taxonomy" id="2661613"/>
    <lineage>
        <taxon>Bacteria</taxon>
        <taxon>Pseudomonadati</taxon>
        <taxon>Thermodesulfobacteriota</taxon>
        <taxon>Desulfovibrionia</taxon>
        <taxon>Desulfovibrionales</taxon>
        <taxon>Desulfovibrionaceae</taxon>
    </lineage>
</organism>
<dbReference type="CDD" id="cd05401">
    <property type="entry name" value="NT_GlnE_GlnD_like"/>
    <property type="match status" value="1"/>
</dbReference>
<keyword evidence="6 7" id="KW-0511">Multifunctional enzyme</keyword>
<evidence type="ECO:0000259" key="9">
    <source>
        <dbReference type="PROSITE" id="PS51831"/>
    </source>
</evidence>
<evidence type="ECO:0000256" key="6">
    <source>
        <dbReference type="ARBA" id="ARBA00023268"/>
    </source>
</evidence>
<dbReference type="GO" id="GO:0008081">
    <property type="term" value="F:phosphoric diester hydrolase activity"/>
    <property type="evidence" value="ECO:0007669"/>
    <property type="project" value="UniProtKB-UniRule"/>
</dbReference>
<dbReference type="Pfam" id="PF01842">
    <property type="entry name" value="ACT"/>
    <property type="match status" value="1"/>
</dbReference>
<feature type="domain" description="ACT" evidence="8">
    <location>
        <begin position="798"/>
        <end position="870"/>
    </location>
</feature>
<dbReference type="InterPro" id="IPR006674">
    <property type="entry name" value="HD_domain"/>
</dbReference>
<comment type="similarity">
    <text evidence="7">Belongs to the GlnD family.</text>
</comment>
<dbReference type="PROSITE" id="PS51671">
    <property type="entry name" value="ACT"/>
    <property type="match status" value="2"/>
</dbReference>
<comment type="domain">
    <text evidence="7">Has four distinct domains: an N-terminal nucleotidyltransferase (NT) domain responsible for UTase activity, a central HD domain that encodes UR activity, and two C-terminal ACT domains that seem to have a role in glutamine sensing.</text>
</comment>
<dbReference type="SUPFAM" id="SSF109604">
    <property type="entry name" value="HD-domain/PDEase-like"/>
    <property type="match status" value="1"/>
</dbReference>
<sequence>MHTALPPSAERLKSGRDALFERARGGAVAGFPWECTHLVDRYFEERVKEIGEHPPGFALVAVGGYGRGRLCPGSDVDILLIFARRIPGQAEPFVKSLLFPLWDLGLDLGHGVRTVADCISLAGKDFQVLASLMDARPLAGDAEVFRRLCDAFATKALRGHGRIFVQSLRRHNASRAAQYGDASAMLEPELKNGLGGLRDGQQVFWLQRVMEALGIEPVFLPEELARLREDQAFLNRVRTALHLCAGRKTDRLFFDLQPPTARLMGFAAPGTGPEATGRAVEFFLSRLHQAMTRIKAMREALFQEAFPALEQTARATRMGVAMDGRGVSLTSRSQADPATVLDAFLESAYSGLPLTWNTRRVIRGQLPRIVRGLADQDATLTALVEIFSSPRSGPACDGLLETRLLPALIPEFAQVEHLIQFNDYHVHPVGRHTMACLSRLAGFASAEADRDAPWAGEIAARIADHDRLVLAGFFHDLGKNEPDHCEAGTAIAARVLERFGRDARTVDEVAFLVRHHLLLAKTATRRDLADDGVIGEVAGLVRTPQRLDALYLLSMADAMATGPRAWNTWSRSLLGELYFKVRRQLLHGIAAEPGPLGRVEGIRAAVLAATLPEERDTVDAALNAMPRRALFALAPETLAGHIRLVRRLWEAVARERRENHPGATGSGGEGIVLAEAGPGPAEETCRLTLAALDRPGLFAVMAGALALHGVNILAAELFTWADGTAVDVFTVTQPPDALFLDEVWPRVSRSISLALTNRLDLESRLAERRRSPLARNGLSPRLRPLVAIHNRDSDAFTVVEVAAPDRIGFLHDMARALAAHGLSIHLAKIATIKGRAADIFHVRHRSGGRLTEPGQIESLRRALLAAAEPA</sequence>
<keyword evidence="4 7" id="KW-0378">Hydrolase</keyword>
<dbReference type="InterPro" id="IPR003607">
    <property type="entry name" value="HD/PDEase_dom"/>
</dbReference>
<dbReference type="Pfam" id="PF08335">
    <property type="entry name" value="GlnD_UR_UTase"/>
    <property type="match status" value="1"/>
</dbReference>
<keyword evidence="1 7" id="KW-0808">Transferase</keyword>
<dbReference type="EMBL" id="WODC01000003">
    <property type="protein sequence ID" value="MUM77319.1"/>
    <property type="molecule type" value="Genomic_DNA"/>
</dbReference>
<dbReference type="PANTHER" id="PTHR47320:SF1">
    <property type="entry name" value="BIFUNCTIONAL URIDYLYLTRANSFERASE_URIDYLYL-REMOVING ENZYME"/>
    <property type="match status" value="1"/>
</dbReference>
<comment type="cofactor">
    <cofactor evidence="7">
        <name>Mg(2+)</name>
        <dbReference type="ChEBI" id="CHEBI:18420"/>
    </cofactor>
</comment>
<dbReference type="Proteomes" id="UP000461162">
    <property type="component" value="Unassembled WGS sequence"/>
</dbReference>
<evidence type="ECO:0000256" key="5">
    <source>
        <dbReference type="ARBA" id="ARBA00022842"/>
    </source>
</evidence>
<evidence type="ECO:0000256" key="4">
    <source>
        <dbReference type="ARBA" id="ARBA00022801"/>
    </source>
</evidence>
<dbReference type="PROSITE" id="PS51831">
    <property type="entry name" value="HD"/>
    <property type="match status" value="1"/>
</dbReference>
<evidence type="ECO:0000256" key="2">
    <source>
        <dbReference type="ARBA" id="ARBA00022695"/>
    </source>
</evidence>
<dbReference type="Gene3D" id="3.30.70.260">
    <property type="match status" value="1"/>
</dbReference>
<dbReference type="Pfam" id="PF01909">
    <property type="entry name" value="NTP_transf_2"/>
    <property type="match status" value="1"/>
</dbReference>
<comment type="activity regulation">
    <text evidence="7">Uridylyltransferase (UTase) activity is inhibited by glutamine, while glutamine activates uridylyl-removing (UR) activity.</text>
</comment>
<feature type="domain" description="HD" evidence="9">
    <location>
        <begin position="429"/>
        <end position="550"/>
    </location>
</feature>
<dbReference type="CDD" id="cd04899">
    <property type="entry name" value="ACT_ACR-UUR-like_2"/>
    <property type="match status" value="1"/>
</dbReference>
<comment type="caution">
    <text evidence="7">Lacks conserved residue(s) required for the propagation of feature annotation.</text>
</comment>
<dbReference type="CDD" id="cd00077">
    <property type="entry name" value="HDc"/>
    <property type="match status" value="1"/>
</dbReference>
<dbReference type="InterPro" id="IPR045865">
    <property type="entry name" value="ACT-like_dom_sf"/>
</dbReference>
<dbReference type="RefSeq" id="WP_155933336.1">
    <property type="nucleotide sequence ID" value="NZ_WODC01000003.1"/>
</dbReference>
<comment type="function">
    <text evidence="7">Modifies, by uridylylation and deuridylylation, the PII regulatory proteins (GlnB and homologs), in response to the nitrogen status of the cell that GlnD senses through the glutamine level. Under low glutamine levels, catalyzes the conversion of the PII proteins and UTP to PII-UMP and PPi, while under higher glutamine levels, GlnD hydrolyzes PII-UMP to PII and UMP (deuridylylation). Thus, controls uridylylation state and activity of the PII proteins, and plays an important role in the regulation of nitrogen metabolism.</text>
</comment>
<feature type="domain" description="ACT" evidence="8">
    <location>
        <begin position="686"/>
        <end position="762"/>
    </location>
</feature>
<dbReference type="Gene3D" id="1.10.3090.10">
    <property type="entry name" value="cca-adding enzyme, domain 2"/>
    <property type="match status" value="1"/>
</dbReference>
<protein>
    <recommendedName>
        <fullName evidence="7">Bifunctional uridylyltransferase/uridylyl-removing enzyme</fullName>
        <shortName evidence="7">UTase/UR</shortName>
    </recommendedName>
    <alternativeName>
        <fullName evidence="7">Bifunctional [protein-PII] modification enzyme</fullName>
    </alternativeName>
    <alternativeName>
        <fullName evidence="7">Bifunctional nitrogen sensor protein</fullName>
    </alternativeName>
    <domain>
        <recommendedName>
            <fullName evidence="7">[Protein-PII] uridylyltransferase</fullName>
            <shortName evidence="7">PII uridylyltransferase</shortName>
            <shortName evidence="7">UTase</shortName>
            <ecNumber evidence="7">2.7.7.59</ecNumber>
        </recommendedName>
    </domain>
    <domain>
        <recommendedName>
            <fullName evidence="7">[Protein-PII]-UMP uridylyl-removing enzyme</fullName>
            <shortName evidence="7">UR</shortName>
            <ecNumber evidence="7">3.1.4.-</ecNumber>
        </recommendedName>
    </domain>
</protein>
<keyword evidence="2 7" id="KW-0548">Nucleotidyltransferase</keyword>